<evidence type="ECO:0000313" key="1">
    <source>
        <dbReference type="EMBL" id="CAH1195295.1"/>
    </source>
</evidence>
<proteinExistence type="predicted"/>
<reference evidence="1" key="1">
    <citation type="submission" date="2022-01" db="EMBL/GenBank/DDBJ databases">
        <authorList>
            <person name="Criscuolo A."/>
        </authorList>
    </citation>
    <scope>NUCLEOTIDE SEQUENCE</scope>
    <source>
        <strain evidence="1">CIP111893</strain>
    </source>
</reference>
<comment type="caution">
    <text evidence="1">The sequence shown here is derived from an EMBL/GenBank/DDBJ whole genome shotgun (WGS) entry which is preliminary data.</text>
</comment>
<protein>
    <recommendedName>
        <fullName evidence="3">Lipoprotein</fullName>
    </recommendedName>
</protein>
<keyword evidence="2" id="KW-1185">Reference proteome</keyword>
<dbReference type="EMBL" id="CAKMMF010000003">
    <property type="protein sequence ID" value="CAH1195295.1"/>
    <property type="molecule type" value="Genomic_DNA"/>
</dbReference>
<dbReference type="PROSITE" id="PS51257">
    <property type="entry name" value="PROKAR_LIPOPROTEIN"/>
    <property type="match status" value="1"/>
</dbReference>
<dbReference type="Proteomes" id="UP000838686">
    <property type="component" value="Unassembled WGS sequence"/>
</dbReference>
<evidence type="ECO:0008006" key="3">
    <source>
        <dbReference type="Google" id="ProtNLM"/>
    </source>
</evidence>
<accession>A0ABN8G7H2</accession>
<dbReference type="RefSeq" id="WP_236338936.1">
    <property type="nucleotide sequence ID" value="NZ_CAKMMF010000003.1"/>
</dbReference>
<name>A0ABN8G7H2_9BACL</name>
<evidence type="ECO:0000313" key="2">
    <source>
        <dbReference type="Proteomes" id="UP000838686"/>
    </source>
</evidence>
<organism evidence="1 2">
    <name type="scientific">Paenibacillus plantiphilus</name>
    <dbReference type="NCBI Taxonomy" id="2905650"/>
    <lineage>
        <taxon>Bacteria</taxon>
        <taxon>Bacillati</taxon>
        <taxon>Bacillota</taxon>
        <taxon>Bacilli</taxon>
        <taxon>Bacillales</taxon>
        <taxon>Paenibacillaceae</taxon>
        <taxon>Paenibacillus</taxon>
    </lineage>
</organism>
<gene>
    <name evidence="1" type="ORF">PAECIP111893_00662</name>
</gene>
<sequence>MKKTIVFIIAVVSVIVMGGCSNPTSEYPYVLIFNNTQYYLLVEQVPQDQIGEQVGEVNRKVDPMPKENEQSNFSESSKLFEIKGYDPDQVIAVEIEGEYQKAKKNLKE</sequence>